<feature type="region of interest" description="Disordered" evidence="1">
    <location>
        <begin position="1"/>
        <end position="31"/>
    </location>
</feature>
<reference evidence="3" key="1">
    <citation type="journal article" date="2019" name="Int. J. Syst. Evol. Microbiol.">
        <title>The Global Catalogue of Microorganisms (GCM) 10K type strain sequencing project: providing services to taxonomists for standard genome sequencing and annotation.</title>
        <authorList>
            <consortium name="The Broad Institute Genomics Platform"/>
            <consortium name="The Broad Institute Genome Sequencing Center for Infectious Disease"/>
            <person name="Wu L."/>
            <person name="Ma J."/>
        </authorList>
    </citation>
    <scope>NUCLEOTIDE SEQUENCE [LARGE SCALE GENOMIC DNA]</scope>
    <source>
        <strain evidence="3">CGMCC 1.10698</strain>
    </source>
</reference>
<keyword evidence="3" id="KW-1185">Reference proteome</keyword>
<dbReference type="Proteomes" id="UP001595773">
    <property type="component" value="Unassembled WGS sequence"/>
</dbReference>
<evidence type="ECO:0008006" key="4">
    <source>
        <dbReference type="Google" id="ProtNLM"/>
    </source>
</evidence>
<name>A0ABV8R6R7_9MICC</name>
<feature type="compositionally biased region" description="Basic and acidic residues" evidence="1">
    <location>
        <begin position="1"/>
        <end position="11"/>
    </location>
</feature>
<organism evidence="2 3">
    <name type="scientific">Arthrobacter cryoconiti</name>
    <dbReference type="NCBI Taxonomy" id="748907"/>
    <lineage>
        <taxon>Bacteria</taxon>
        <taxon>Bacillati</taxon>
        <taxon>Actinomycetota</taxon>
        <taxon>Actinomycetes</taxon>
        <taxon>Micrococcales</taxon>
        <taxon>Micrococcaceae</taxon>
        <taxon>Arthrobacter</taxon>
    </lineage>
</organism>
<dbReference type="EMBL" id="JBHSCQ010000022">
    <property type="protein sequence ID" value="MFC4267103.1"/>
    <property type="molecule type" value="Genomic_DNA"/>
</dbReference>
<comment type="caution">
    <text evidence="2">The sequence shown here is derived from an EMBL/GenBank/DDBJ whole genome shotgun (WGS) entry which is preliminary data.</text>
</comment>
<dbReference type="RefSeq" id="WP_230065690.1">
    <property type="nucleotide sequence ID" value="NZ_BAABLL010000010.1"/>
</dbReference>
<gene>
    <name evidence="2" type="ORF">ACFOW9_15955</name>
</gene>
<evidence type="ECO:0000313" key="3">
    <source>
        <dbReference type="Proteomes" id="UP001595773"/>
    </source>
</evidence>
<sequence>MFIRQHQEDPSGKNTPKARSGQDPNAEVSHLNARQIRHTARDTIRGLDLGEYPDLQSIQSLIEARSGLPIVIGEMPTLDRHDLCGLWLHCEDCDYVLHAPELTVWHRQLIILHEFSHMILNHQFCATSLLLPPLPGIPQIPLMILGRSSFASDTEGTAEYLADLLTERILRRPQEPSADPSGFNKVFG</sequence>
<evidence type="ECO:0000256" key="1">
    <source>
        <dbReference type="SAM" id="MobiDB-lite"/>
    </source>
</evidence>
<evidence type="ECO:0000313" key="2">
    <source>
        <dbReference type="EMBL" id="MFC4267103.1"/>
    </source>
</evidence>
<proteinExistence type="predicted"/>
<protein>
    <recommendedName>
        <fullName evidence="4">IrrE N-terminal-like domain-containing protein</fullName>
    </recommendedName>
</protein>
<accession>A0ABV8R6R7</accession>